<reference evidence="2 3" key="1">
    <citation type="journal article" date="2018" name="Cell">
        <title>The Chara Genome: Secondary Complexity and Implications for Plant Terrestrialization.</title>
        <authorList>
            <person name="Nishiyama T."/>
            <person name="Sakayama H."/>
            <person name="Vries J.D."/>
            <person name="Buschmann H."/>
            <person name="Saint-Marcoux D."/>
            <person name="Ullrich K.K."/>
            <person name="Haas F.B."/>
            <person name="Vanderstraeten L."/>
            <person name="Becker D."/>
            <person name="Lang D."/>
            <person name="Vosolsobe S."/>
            <person name="Rombauts S."/>
            <person name="Wilhelmsson P.K.I."/>
            <person name="Janitza P."/>
            <person name="Kern R."/>
            <person name="Heyl A."/>
            <person name="Rumpler F."/>
            <person name="Villalobos L.I.A.C."/>
            <person name="Clay J.M."/>
            <person name="Skokan R."/>
            <person name="Toyoda A."/>
            <person name="Suzuki Y."/>
            <person name="Kagoshima H."/>
            <person name="Schijlen E."/>
            <person name="Tajeshwar N."/>
            <person name="Catarino B."/>
            <person name="Hetherington A.J."/>
            <person name="Saltykova A."/>
            <person name="Bonnot C."/>
            <person name="Breuninger H."/>
            <person name="Symeonidi A."/>
            <person name="Radhakrishnan G.V."/>
            <person name="Van Nieuwerburgh F."/>
            <person name="Deforce D."/>
            <person name="Chang C."/>
            <person name="Karol K.G."/>
            <person name="Hedrich R."/>
            <person name="Ulvskov P."/>
            <person name="Glockner G."/>
            <person name="Delwiche C.F."/>
            <person name="Petrasek J."/>
            <person name="Van de Peer Y."/>
            <person name="Friml J."/>
            <person name="Beilby M."/>
            <person name="Dolan L."/>
            <person name="Kohara Y."/>
            <person name="Sugano S."/>
            <person name="Fujiyama A."/>
            <person name="Delaux P.-M."/>
            <person name="Quint M."/>
            <person name="TheiBen G."/>
            <person name="Hagemann M."/>
            <person name="Harholt J."/>
            <person name="Dunand C."/>
            <person name="Zachgo S."/>
            <person name="Langdale J."/>
            <person name="Maumus F."/>
            <person name="Straeten D.V.D."/>
            <person name="Gould S.B."/>
            <person name="Rensing S.A."/>
        </authorList>
    </citation>
    <scope>NUCLEOTIDE SEQUENCE [LARGE SCALE GENOMIC DNA]</scope>
    <source>
        <strain evidence="2 3">S276</strain>
    </source>
</reference>
<feature type="region of interest" description="Disordered" evidence="1">
    <location>
        <begin position="403"/>
        <end position="485"/>
    </location>
</feature>
<sequence>MVVGTIAPSRSGFAPRAHNAVVVRRTNWRRGRGGEERRKWAGSFQHEECGEGEGGGVVTGPVCKKGVVESGVSAKRGESDAPPRSSPPSLITEKIEFHKNGQHVSLWRVILTSLTWTALWSACVLSLLCGVVLRGGGGEEEEEEGRRRRRYPMAAAAAAAGGGGGGGMMEALSHGSSSSSRRRRRRRRNDGGPRDDDENDGEEEVEERSRRKRRWRGGRKEDGEEENWKKKKKKTKGGGGEGEEEDKADKNKKSKNMTKGGVGVGGGGGEEEEQGDEEGGGEDGDEEEIKKMTKRRTRSEGGEKEIERYWNVHNHLESSFTPSSVSQSEEWRTFVSRGRTGSDLVARVTIDRPDRSYFQLAWQGYPGDDEPDMKVGKPKLRNLSPPRKLRPDKDLMALLVGESTKRAAPQHPPWRPASAASTPRDREMRLKMSSSARSVNGAQDVQSTGWRPSDQDIIKRGGPPAATRQAGSRPGSANAKRGGARRALYREHVCSRGARCAAGGNFTPRSQNNLPFSGRGSRNGSNLTSSASFGNQPLSAQTTAGAARRRTIETSSPGPVIMDHDRTRRKLEEDAQPALQEHPQMGNTTNSGTTTASLAAAAAATTIAGRTTTSTINSTNAATGGIAAAGGAASANGHDCFARGIDMSVGGHKDPEDKDKYKVGQGCEGTGIQVSSDRNQGWTRSAAASRKLMKGGSVGVERGGGGQIEGRGGISRETAENNLRMERSGGVTVCCHHAGDVKRRCEPRPSPPCQFRDDGMDMRATNRAPVLWHETSMPCTPTDPCTLGTHYKNYNLLHSRLRSSHDCRASRASSRPPFLGNVHNAWY</sequence>
<dbReference type="Proteomes" id="UP000265515">
    <property type="component" value="Unassembled WGS sequence"/>
</dbReference>
<feature type="compositionally biased region" description="Polar residues" evidence="1">
    <location>
        <begin position="432"/>
        <end position="450"/>
    </location>
</feature>
<feature type="compositionally biased region" description="Basic and acidic residues" evidence="1">
    <location>
        <begin position="218"/>
        <end position="228"/>
    </location>
</feature>
<feature type="compositionally biased region" description="Acidic residues" evidence="1">
    <location>
        <begin position="269"/>
        <end position="287"/>
    </location>
</feature>
<dbReference type="Gramene" id="GBG87155">
    <property type="protein sequence ID" value="GBG87155"/>
    <property type="gene ID" value="CBR_g44613"/>
</dbReference>
<evidence type="ECO:0000256" key="1">
    <source>
        <dbReference type="SAM" id="MobiDB-lite"/>
    </source>
</evidence>
<accession>A0A388LY06</accession>
<evidence type="ECO:0000313" key="3">
    <source>
        <dbReference type="Proteomes" id="UP000265515"/>
    </source>
</evidence>
<proteinExistence type="predicted"/>
<keyword evidence="3" id="KW-1185">Reference proteome</keyword>
<gene>
    <name evidence="2" type="ORF">CBR_g44613</name>
</gene>
<dbReference type="AlphaFoldDB" id="A0A388LY06"/>
<comment type="caution">
    <text evidence="2">The sequence shown here is derived from an EMBL/GenBank/DDBJ whole genome shotgun (WGS) entry which is preliminary data.</text>
</comment>
<protein>
    <submittedName>
        <fullName evidence="2">Uncharacterized protein</fullName>
    </submittedName>
</protein>
<feature type="compositionally biased region" description="Polar residues" evidence="1">
    <location>
        <begin position="507"/>
        <end position="541"/>
    </location>
</feature>
<feature type="region of interest" description="Disordered" evidence="1">
    <location>
        <begin position="503"/>
        <end position="562"/>
    </location>
</feature>
<evidence type="ECO:0000313" key="2">
    <source>
        <dbReference type="EMBL" id="GBG87155.1"/>
    </source>
</evidence>
<feature type="region of interest" description="Disordered" evidence="1">
    <location>
        <begin position="366"/>
        <end position="389"/>
    </location>
</feature>
<dbReference type="EMBL" id="BFEA01000598">
    <property type="protein sequence ID" value="GBG87155.1"/>
    <property type="molecule type" value="Genomic_DNA"/>
</dbReference>
<organism evidence="2 3">
    <name type="scientific">Chara braunii</name>
    <name type="common">Braun's stonewort</name>
    <dbReference type="NCBI Taxonomy" id="69332"/>
    <lineage>
        <taxon>Eukaryota</taxon>
        <taxon>Viridiplantae</taxon>
        <taxon>Streptophyta</taxon>
        <taxon>Charophyceae</taxon>
        <taxon>Charales</taxon>
        <taxon>Characeae</taxon>
        <taxon>Chara</taxon>
    </lineage>
</organism>
<feature type="region of interest" description="Disordered" evidence="1">
    <location>
        <begin position="136"/>
        <end position="304"/>
    </location>
</feature>
<name>A0A388LY06_CHABU</name>
<feature type="compositionally biased region" description="Acidic residues" evidence="1">
    <location>
        <begin position="195"/>
        <end position="206"/>
    </location>
</feature>